<evidence type="ECO:0000256" key="5">
    <source>
        <dbReference type="ARBA" id="ARBA00022807"/>
    </source>
</evidence>
<dbReference type="FunFam" id="3.90.70.130:FF:000001">
    <property type="entry name" value="Probable Ufm1-specific protease 2"/>
    <property type="match status" value="1"/>
</dbReference>
<evidence type="ECO:0000256" key="2">
    <source>
        <dbReference type="ARBA" id="ARBA00022670"/>
    </source>
</evidence>
<evidence type="ECO:0000313" key="11">
    <source>
        <dbReference type="Proteomes" id="UP000790347"/>
    </source>
</evidence>
<gene>
    <name evidence="10" type="primary">UFSP2</name>
    <name evidence="10" type="ORF">DERF_007599</name>
</gene>
<feature type="domain" description="UFSP2 second" evidence="9">
    <location>
        <begin position="202"/>
        <end position="356"/>
    </location>
</feature>
<comment type="similarity">
    <text evidence="1">Belongs to the peptidase C78 family.</text>
</comment>
<dbReference type="InterPro" id="IPR049387">
    <property type="entry name" value="UFSP2-like_2nd"/>
</dbReference>
<keyword evidence="2 10" id="KW-0645">Protease</keyword>
<dbReference type="Pfam" id="PF20908">
    <property type="entry name" value="UfSP2_N"/>
    <property type="match status" value="1"/>
</dbReference>
<dbReference type="GO" id="GO:0071567">
    <property type="term" value="F:deUFMylase activity"/>
    <property type="evidence" value="ECO:0007669"/>
    <property type="project" value="TreeGrafter"/>
</dbReference>
<organism evidence="10 11">
    <name type="scientific">Dermatophagoides farinae</name>
    <name type="common">American house dust mite</name>
    <dbReference type="NCBI Taxonomy" id="6954"/>
    <lineage>
        <taxon>Eukaryota</taxon>
        <taxon>Metazoa</taxon>
        <taxon>Ecdysozoa</taxon>
        <taxon>Arthropoda</taxon>
        <taxon>Chelicerata</taxon>
        <taxon>Arachnida</taxon>
        <taxon>Acari</taxon>
        <taxon>Acariformes</taxon>
        <taxon>Sarcoptiformes</taxon>
        <taxon>Astigmata</taxon>
        <taxon>Psoroptidia</taxon>
        <taxon>Analgoidea</taxon>
        <taxon>Pyroglyphidae</taxon>
        <taxon>Dermatophagoidinae</taxon>
        <taxon>Dermatophagoides</taxon>
    </lineage>
</organism>
<evidence type="ECO:0000256" key="6">
    <source>
        <dbReference type="ARBA" id="ARBA00057559"/>
    </source>
</evidence>
<reference evidence="10" key="2">
    <citation type="journal article" date="2022" name="Res Sq">
        <title>Comparative Genomics Reveals Insights into the Divergent Evolution of Astigmatic Mites and Household Pest Adaptations.</title>
        <authorList>
            <person name="Xiong Q."/>
            <person name="Wan A.T.-Y."/>
            <person name="Liu X.-Y."/>
            <person name="Fung C.S.-H."/>
            <person name="Xiao X."/>
            <person name="Malainual N."/>
            <person name="Hou J."/>
            <person name="Wang L."/>
            <person name="Wang M."/>
            <person name="Yang K."/>
            <person name="Cui Y."/>
            <person name="Leung E."/>
            <person name="Nong W."/>
            <person name="Shin S.-K."/>
            <person name="Au S."/>
            <person name="Jeong K.Y."/>
            <person name="Chew F.T."/>
            <person name="Hui J."/>
            <person name="Leung T.F."/>
            <person name="Tungtrongchitr A."/>
            <person name="Zhong N."/>
            <person name="Liu Z."/>
            <person name="Tsui S."/>
        </authorList>
    </citation>
    <scope>NUCLEOTIDE SEQUENCE</scope>
    <source>
        <strain evidence="10">Derf</strain>
        <tissue evidence="10">Whole organism</tissue>
    </source>
</reference>
<evidence type="ECO:0000256" key="7">
    <source>
        <dbReference type="ARBA" id="ARBA00073264"/>
    </source>
</evidence>
<reference evidence="10" key="1">
    <citation type="submission" date="2013-05" db="EMBL/GenBank/DDBJ databases">
        <authorList>
            <person name="Yim A.K.Y."/>
            <person name="Chan T.F."/>
            <person name="Ji K.M."/>
            <person name="Liu X.Y."/>
            <person name="Zhou J.W."/>
            <person name="Li R.Q."/>
            <person name="Yang K.Y."/>
            <person name="Li J."/>
            <person name="Li M."/>
            <person name="Law P.T.W."/>
            <person name="Wu Y.L."/>
            <person name="Cai Z.L."/>
            <person name="Qin H."/>
            <person name="Bao Y."/>
            <person name="Leung R.K.K."/>
            <person name="Ng P.K.S."/>
            <person name="Zou J."/>
            <person name="Zhong X.J."/>
            <person name="Ran P.X."/>
            <person name="Zhong N.S."/>
            <person name="Liu Z.G."/>
            <person name="Tsui S.K.W."/>
        </authorList>
    </citation>
    <scope>NUCLEOTIDE SEQUENCE</scope>
    <source>
        <strain evidence="10">Derf</strain>
        <tissue evidence="10">Whole organism</tissue>
    </source>
</reference>
<feature type="domain" description="UFSP1/2/DUB catalytic" evidence="8">
    <location>
        <begin position="381"/>
        <end position="566"/>
    </location>
</feature>
<dbReference type="Gene3D" id="3.90.70.130">
    <property type="match status" value="1"/>
</dbReference>
<evidence type="ECO:0000259" key="9">
    <source>
        <dbReference type="Pfam" id="PF20908"/>
    </source>
</evidence>
<keyword evidence="3" id="KW-0833">Ubl conjugation pathway</keyword>
<comment type="caution">
    <text evidence="10">The sequence shown here is derived from an EMBL/GenBank/DDBJ whole genome shotgun (WGS) entry which is preliminary data.</text>
</comment>
<sequence length="574" mass="66564">MSGGKIYKFIDTLQKRLQQWNFQNSKKGIIFGYTSALQNNCCYCMGCTENLNDIPFGNNLIGAYFLESFDEDSIVVFCNELSKNKTSGKLLVYNYNENIEKISLFDIKSKKLIDYTIEIVDHQVALEPLIQIKLDVNFKLNISFEDSTPTTNISSIIEQLNSWIFRLDMSSFKINGKEENLNGICIEDLYNQIEQFEELQDLQIPTNMKKKMIEKSQRQLRSRKSILQFKLDNNIEKSDSPEKFEENQKYDFIFNLKMFYLLQLQNNLQQLYKIFINSLTKMLTLMQKYFDDNPEKKCPLQIPQVVNFYEPNIYTHIITILYHDLDSIEIYKDQRKSLHLKYLVPMSRPTFKLANAIGRDFSGKKLMNVHVGLQSSIKNGQCYIVKGKYSYHHYNQDHMDDSGWGCAYRSLQTIISWFQIQGYIDIETVPTHKEIQQALIDVGDKPPNFLGSSKWIGSQEVCYVLSHLYDIQSKIIFINSATELLDKARDLIKHFSTNGTPIMIGGGVLAHTIIGVDFNEATGDVKYLVLDPHYIGDENLNNIHKKGGCAWKPVTFWDKNSFYNLCLPQVSEDF</sequence>
<evidence type="ECO:0000313" key="10">
    <source>
        <dbReference type="EMBL" id="KAH9516882.1"/>
    </source>
</evidence>
<protein>
    <recommendedName>
        <fullName evidence="7">Probable Ufm1-specific protease 2</fullName>
    </recommendedName>
</protein>
<dbReference type="AlphaFoldDB" id="A0A922L871"/>
<dbReference type="EMBL" id="ASGP02000003">
    <property type="protein sequence ID" value="KAH9516882.1"/>
    <property type="molecule type" value="Genomic_DNA"/>
</dbReference>
<evidence type="ECO:0000256" key="1">
    <source>
        <dbReference type="ARBA" id="ARBA00008552"/>
    </source>
</evidence>
<keyword evidence="4" id="KW-0378">Hydrolase</keyword>
<evidence type="ECO:0000259" key="8">
    <source>
        <dbReference type="Pfam" id="PF07910"/>
    </source>
</evidence>
<dbReference type="InterPro" id="IPR038765">
    <property type="entry name" value="Papain-like_cys_pep_sf"/>
</dbReference>
<dbReference type="SUPFAM" id="SSF54001">
    <property type="entry name" value="Cysteine proteinases"/>
    <property type="match status" value="1"/>
</dbReference>
<keyword evidence="5" id="KW-0788">Thiol protease</keyword>
<dbReference type="PANTHER" id="PTHR48153:SF2">
    <property type="entry name" value="UFM1-SPECIFIC PROTEASE 2"/>
    <property type="match status" value="1"/>
</dbReference>
<evidence type="ECO:0000256" key="3">
    <source>
        <dbReference type="ARBA" id="ARBA00022786"/>
    </source>
</evidence>
<evidence type="ECO:0000256" key="4">
    <source>
        <dbReference type="ARBA" id="ARBA00022801"/>
    </source>
</evidence>
<dbReference type="GO" id="GO:0005634">
    <property type="term" value="C:nucleus"/>
    <property type="evidence" value="ECO:0007669"/>
    <property type="project" value="TreeGrafter"/>
</dbReference>
<dbReference type="PANTHER" id="PTHR48153">
    <property type="entry name" value="UFM1-SPECIFIC PROTEASE 2"/>
    <property type="match status" value="1"/>
</dbReference>
<name>A0A922L871_DERFA</name>
<dbReference type="GO" id="GO:0005783">
    <property type="term" value="C:endoplasmic reticulum"/>
    <property type="evidence" value="ECO:0007669"/>
    <property type="project" value="TreeGrafter"/>
</dbReference>
<dbReference type="Proteomes" id="UP000790347">
    <property type="component" value="Unassembled WGS sequence"/>
</dbReference>
<dbReference type="InterPro" id="IPR012462">
    <property type="entry name" value="UFSP1/2_DUB_cat"/>
</dbReference>
<accession>A0A922L871</accession>
<comment type="function">
    <text evidence="6">Thiol protease which recognizes and hydrolyzes the peptide bond at the C-terminal Gly of UFM1, a ubiquitin-like modifier protein bound to a number of target proteins. Does not hydrolyze SUMO1 or ISG15 ubiquitin-like proteins.</text>
</comment>
<proteinExistence type="inferred from homology"/>
<dbReference type="Pfam" id="PF07910">
    <property type="entry name" value="Peptidase_C78"/>
    <property type="match status" value="1"/>
</dbReference>
<keyword evidence="11" id="KW-1185">Reference proteome</keyword>
<dbReference type="GO" id="GO:0006508">
    <property type="term" value="P:proteolysis"/>
    <property type="evidence" value="ECO:0007669"/>
    <property type="project" value="UniProtKB-KW"/>
</dbReference>